<proteinExistence type="predicted"/>
<dbReference type="Gene3D" id="2.60.120.260">
    <property type="entry name" value="Galactose-binding domain-like"/>
    <property type="match status" value="1"/>
</dbReference>
<dbReference type="EMBL" id="KV426019">
    <property type="protein sequence ID" value="KZV91862.1"/>
    <property type="molecule type" value="Genomic_DNA"/>
</dbReference>
<reference evidence="2 3" key="1">
    <citation type="journal article" date="2016" name="Mol. Biol. Evol.">
        <title>Comparative Genomics of Early-Diverging Mushroom-Forming Fungi Provides Insights into the Origins of Lignocellulose Decay Capabilities.</title>
        <authorList>
            <person name="Nagy L.G."/>
            <person name="Riley R."/>
            <person name="Tritt A."/>
            <person name="Adam C."/>
            <person name="Daum C."/>
            <person name="Floudas D."/>
            <person name="Sun H."/>
            <person name="Yadav J.S."/>
            <person name="Pangilinan J."/>
            <person name="Larsson K.H."/>
            <person name="Matsuura K."/>
            <person name="Barry K."/>
            <person name="Labutti K."/>
            <person name="Kuo R."/>
            <person name="Ohm R.A."/>
            <person name="Bhattacharya S.S."/>
            <person name="Shirouzu T."/>
            <person name="Yoshinaga Y."/>
            <person name="Martin F.M."/>
            <person name="Grigoriev I.V."/>
            <person name="Hibbett D.S."/>
        </authorList>
    </citation>
    <scope>NUCLEOTIDE SEQUENCE [LARGE SCALE GENOMIC DNA]</scope>
    <source>
        <strain evidence="2 3">HHB12029</strain>
    </source>
</reference>
<accession>A0A165HET8</accession>
<feature type="region of interest" description="Disordered" evidence="1">
    <location>
        <begin position="1"/>
        <end position="61"/>
    </location>
</feature>
<evidence type="ECO:0000313" key="2">
    <source>
        <dbReference type="EMBL" id="KZV91862.1"/>
    </source>
</evidence>
<feature type="region of interest" description="Disordered" evidence="1">
    <location>
        <begin position="130"/>
        <end position="163"/>
    </location>
</feature>
<dbReference type="Proteomes" id="UP000077266">
    <property type="component" value="Unassembled WGS sequence"/>
</dbReference>
<dbReference type="STRING" id="1314781.A0A165HET8"/>
<feature type="compositionally biased region" description="Acidic residues" evidence="1">
    <location>
        <begin position="149"/>
        <end position="163"/>
    </location>
</feature>
<feature type="compositionally biased region" description="Low complexity" evidence="1">
    <location>
        <begin position="33"/>
        <end position="44"/>
    </location>
</feature>
<feature type="compositionally biased region" description="Basic and acidic residues" evidence="1">
    <location>
        <begin position="138"/>
        <end position="148"/>
    </location>
</feature>
<dbReference type="AlphaFoldDB" id="A0A165HET8"/>
<gene>
    <name evidence="2" type="ORF">EXIGLDRAFT_86287</name>
</gene>
<sequence length="293" mass="30747">MDPSTDCSHASIGEAKESEHGTAGSRPSRHSRSTSLLRPRSLPPDVQSSGTGARKMPRVISLSPPHPTMLLVLLSLLLLRPHSACAASTNLTIDDADPQVIYSPALSWRASSVDCSACFNPVSQSIAQGTFHDGTGGLHDRNRAAESDGHEDEGADGDNDEDDIDVDLMSKPTVTAQLSFTGTAVYVYCIVPDGADGDHITKSDLTFTIDDQPVGTFTRTPTGEPVSFLFNHLVFAHDGLGEGTHHLVISSPPNGALLLDYVQVTSPEVETTTTASVSSTASSSPAVSAAPVM</sequence>
<evidence type="ECO:0000256" key="1">
    <source>
        <dbReference type="SAM" id="MobiDB-lite"/>
    </source>
</evidence>
<keyword evidence="3" id="KW-1185">Reference proteome</keyword>
<dbReference type="InParanoid" id="A0A165HET8"/>
<feature type="region of interest" description="Disordered" evidence="1">
    <location>
        <begin position="273"/>
        <end position="293"/>
    </location>
</feature>
<organism evidence="2 3">
    <name type="scientific">Exidia glandulosa HHB12029</name>
    <dbReference type="NCBI Taxonomy" id="1314781"/>
    <lineage>
        <taxon>Eukaryota</taxon>
        <taxon>Fungi</taxon>
        <taxon>Dikarya</taxon>
        <taxon>Basidiomycota</taxon>
        <taxon>Agaricomycotina</taxon>
        <taxon>Agaricomycetes</taxon>
        <taxon>Auriculariales</taxon>
        <taxon>Exidiaceae</taxon>
        <taxon>Exidia</taxon>
    </lineage>
</organism>
<name>A0A165HET8_EXIGL</name>
<protein>
    <submittedName>
        <fullName evidence="2">Uncharacterized protein</fullName>
    </submittedName>
</protein>
<dbReference type="OrthoDB" id="3245657at2759"/>
<evidence type="ECO:0000313" key="3">
    <source>
        <dbReference type="Proteomes" id="UP000077266"/>
    </source>
</evidence>